<keyword evidence="3" id="KW-1185">Reference proteome</keyword>
<proteinExistence type="predicted"/>
<feature type="region of interest" description="Disordered" evidence="1">
    <location>
        <begin position="252"/>
        <end position="335"/>
    </location>
</feature>
<accession>A0A2P7YME8</accession>
<comment type="caution">
    <text evidence="2">The sequence shown here is derived from an EMBL/GenBank/DDBJ whole genome shotgun (WGS) entry which is preliminary data.</text>
</comment>
<dbReference type="AlphaFoldDB" id="A0A2P7YME8"/>
<feature type="compositionally biased region" description="Basic and acidic residues" evidence="1">
    <location>
        <begin position="284"/>
        <end position="302"/>
    </location>
</feature>
<feature type="region of interest" description="Disordered" evidence="1">
    <location>
        <begin position="353"/>
        <end position="373"/>
    </location>
</feature>
<sequence length="391" mass="45512">MIESLPSKTVEFPIPLKKNQQANLLWAVIALTEIAKTDQTRYVDFWHFLSKKQKHQLNEAAFRETQRILQCTSLWFQSSYFRFRYQRNPIPRSVYRGYFSIEMKPRIGINVLLKEMDLVKMEESTKNTLFKVKMLNFGSDLITLKPTKQCYVEAYREILPLFDNTLHCTSKGNIAINVIKEPVPVLLFLRTPLDPKSTIKLLLTIHDEFEYETRKPQEYFVLVLFRSNKRPKPYCTKRSTLCYLTPPLQDHREPNVYYPEKKPKPVVQKAEDKKETEENVNDDLAEKEAAPPESAGEDKFYEAEDSTEEPERAVVEQRREDLVQTAPPPPPVAAEPSFLRSALDLFRRNLPSQAPPSLIANGIPDRIPPMPTRTLKRYKKQLLKVKQKGSK</sequence>
<dbReference type="GeneID" id="36566927"/>
<dbReference type="RefSeq" id="XP_024712963.1">
    <property type="nucleotide sequence ID" value="XM_024858876.1"/>
</dbReference>
<evidence type="ECO:0000313" key="2">
    <source>
        <dbReference type="EMBL" id="PSK37112.1"/>
    </source>
</evidence>
<protein>
    <submittedName>
        <fullName evidence="2">Uncharacterized protein</fullName>
    </submittedName>
</protein>
<gene>
    <name evidence="2" type="ORF">C7M61_003539</name>
</gene>
<evidence type="ECO:0000313" key="3">
    <source>
        <dbReference type="Proteomes" id="UP000241107"/>
    </source>
</evidence>
<feature type="compositionally biased region" description="Basic and acidic residues" evidence="1">
    <location>
        <begin position="309"/>
        <end position="322"/>
    </location>
</feature>
<dbReference type="OrthoDB" id="4095721at2759"/>
<dbReference type="VEuPathDB" id="FungiDB:C7M61_003539"/>
<evidence type="ECO:0000256" key="1">
    <source>
        <dbReference type="SAM" id="MobiDB-lite"/>
    </source>
</evidence>
<organism evidence="2 3">
    <name type="scientific">Candidozyma pseudohaemuli</name>
    <dbReference type="NCBI Taxonomy" id="418784"/>
    <lineage>
        <taxon>Eukaryota</taxon>
        <taxon>Fungi</taxon>
        <taxon>Dikarya</taxon>
        <taxon>Ascomycota</taxon>
        <taxon>Saccharomycotina</taxon>
        <taxon>Pichiomycetes</taxon>
        <taxon>Metschnikowiaceae</taxon>
        <taxon>Candidozyma</taxon>
    </lineage>
</organism>
<feature type="compositionally biased region" description="Basic and acidic residues" evidence="1">
    <location>
        <begin position="252"/>
        <end position="277"/>
    </location>
</feature>
<dbReference type="Proteomes" id="UP000241107">
    <property type="component" value="Unassembled WGS sequence"/>
</dbReference>
<name>A0A2P7YME8_9ASCO</name>
<reference evidence="2 3" key="1">
    <citation type="submission" date="2018-03" db="EMBL/GenBank/DDBJ databases">
        <title>Candida pseudohaemulonii genome assembly and annotation.</title>
        <authorList>
            <person name="Munoz J.F."/>
            <person name="Gade L.G."/>
            <person name="Chow N.A."/>
            <person name="Litvintseva A.P."/>
            <person name="Loparev V.N."/>
            <person name="Cuomo C.A."/>
        </authorList>
    </citation>
    <scope>NUCLEOTIDE SEQUENCE [LARGE SCALE GENOMIC DNA]</scope>
    <source>
        <strain evidence="2 3">B12108</strain>
    </source>
</reference>
<dbReference type="EMBL" id="PYFQ01000009">
    <property type="protein sequence ID" value="PSK37112.1"/>
    <property type="molecule type" value="Genomic_DNA"/>
</dbReference>